<reference evidence="4" key="1">
    <citation type="journal article" date="2023" name="Mol. Biol. Evol.">
        <title>Third-Generation Sequencing Reveals the Adaptive Role of the Epigenome in Three Deep-Sea Polychaetes.</title>
        <authorList>
            <person name="Perez M."/>
            <person name="Aroh O."/>
            <person name="Sun Y."/>
            <person name="Lan Y."/>
            <person name="Juniper S.K."/>
            <person name="Young C.R."/>
            <person name="Angers B."/>
            <person name="Qian P.Y."/>
        </authorList>
    </citation>
    <scope>NUCLEOTIDE SEQUENCE</scope>
    <source>
        <strain evidence="4">P08H-3</strain>
    </source>
</reference>
<dbReference type="InterPro" id="IPR048657">
    <property type="entry name" value="GREB1-like_cpSF2"/>
</dbReference>
<evidence type="ECO:0000256" key="1">
    <source>
        <dbReference type="SAM" id="MobiDB-lite"/>
    </source>
</evidence>
<feature type="domain" description="GREB1-like circularly permuted SF2 helicase" evidence="3">
    <location>
        <begin position="1021"/>
        <end position="1077"/>
    </location>
</feature>
<feature type="region of interest" description="Disordered" evidence="1">
    <location>
        <begin position="1766"/>
        <end position="1816"/>
    </location>
</feature>
<accession>A0AAD9JK20</accession>
<name>A0AAD9JK20_9ANNE</name>
<dbReference type="InterPro" id="IPR028422">
    <property type="entry name" value="GREB1"/>
</dbReference>
<evidence type="ECO:0000259" key="2">
    <source>
        <dbReference type="Pfam" id="PF20691"/>
    </source>
</evidence>
<dbReference type="InterPro" id="IPR049100">
    <property type="entry name" value="TAGT"/>
</dbReference>
<evidence type="ECO:0000313" key="5">
    <source>
        <dbReference type="Proteomes" id="UP001208570"/>
    </source>
</evidence>
<proteinExistence type="predicted"/>
<feature type="region of interest" description="Disordered" evidence="1">
    <location>
        <begin position="1084"/>
        <end position="1112"/>
    </location>
</feature>
<dbReference type="Proteomes" id="UP001208570">
    <property type="component" value="Unassembled WGS sequence"/>
</dbReference>
<dbReference type="Pfam" id="PF20691">
    <property type="entry name" value="TAGT"/>
    <property type="match status" value="1"/>
</dbReference>
<feature type="region of interest" description="Disordered" evidence="1">
    <location>
        <begin position="1834"/>
        <end position="1856"/>
    </location>
</feature>
<dbReference type="Pfam" id="PF20692">
    <property type="entry name" value="cpSF2-GREB1"/>
    <property type="match status" value="2"/>
</dbReference>
<sequence>MLYGTHSRPTTVQDVSLGRRNLDQVPLGAMEELYKHLLLFDVGVIAEDLQTELRSLREISLDSDPDEEIYDSNDCKPLPDDKQKLLKTRKNEQKRTYHPMQECLAERILSHIKGILWLYSKKKLSDFNKFDFQIYTARFCMLEEQTLYRLLNPEAACFHRDLYDDFKKLQGVARVRVSKYQAHKAEHDRSEELQRMAKEEPDTLFLIIADEAHWGVGKAEKHPTNGAEGDQERVGSKSGANDRLINCWTDEYPNVIVLLVTATGYNLKSEESRLPNQMAVLLKESKNQPNDQQMGQNQDPDGSFLERIRLVKKTRNVYEETTEPNIVYPKWEVEREFFLHNIKWAEAHLDHISDGVIVKFRRPTKQNEDCQWMVMSDTKNEFGVYGLTVTNKRSEAMDLLIKGEIQSGMKISTTDDDYILVVMEKKESGINKYGLGFIHSSNLSNVKYYHFSLKMECGEDVIVIQVVAEEAGLPKEYLHYQRDDKTIILGRPPPAPYIDGLPSYHLEYSFLIEHYRSPEQLHELASQGQLKVFSKPAKQYLSLNYYYNSMRNKQEIGDEKLIRGDEMFLEMLRSARRDRTSKSPKQKKPIHSNDFKYLAADYSYFIILMDIFQNFPCSHIRSLESVFRQPAKVIEEFTRARNQNIETFVSRLEHYKKTVKLDVISPEIFIYVRNYYSMKCMYVLEYLCKTELESDPGNLFEDILNCLLFLDFTDETVSERWTTLSEKLNRNKDMWKELDRFCRCVTSEDFEKWKRKVLEKCETFKIINTVLSSSTEDQDGKMVVVRLQRSVDKQIPPGNIFYATLCIAREVADDLLDNFRFEIIRDFGRYKVSEVTEDIQHPQYRMHYKLQPKECEHRDKTTLETCSRGSNGRPCNQYSVKGVSLICMNCHHKHRDVSNYEHLNTLPCILILVSKGRLGDTFPESFFAMDCRLSYDSQPYLSTVMQEFGRLCRYMDKLANQKPPYILIGSQLNKFLSEAVEKFADFRGHFVEQNLLDPYMCGRKPHKKTKQSLNSTLGERTTDDSSEEISSTLKTKKSHADYGNKEKHDFRILLEAEPQIGKTGVYLKLISLLRQAVEGNAEEIIEYDDQMDTSSEEEDGKEDEECKDEERVTDDSAEKWKYPYWKQMERTLFKDIAYLAGKYARTTGSKSVAAVPHSKYRIKQPTPSCKKVSSAPVDIYRTYSIDDPIHQSCTKCRTDVGTVQVSVSVLAEDILISIPTSKRYLPFLKQAGLDNVDITYTSSFTQDADTLLSEERTLQTWIVTPSYRRFRDATLNYNHTMVTEDGRKCNFQHFIFVRESEFSAYCSSWDRTHVIVQLPNTMAFGDETVSVELGGIGYSRCFIQRFANQFDQTMVFMIDDNITSVHEIQTKVKAEKECIVRKGKSLIMVNVPLFSALKHMEKQFTDSSNLLDLDKIGQYENYPHNYLEPIKQYIGPDDRYGVTGMLKDRRGILRVKHSFKKTHVFSLVLINLQALATVGLEYEPLASGEDISLNKNCDSKKLWVCKYNRFLLRKRNLRSNIVSPIFCWPDDIVISLSDTNCEPSDSLQRMYHWIRWYKPPARVELYPKELHSSDVQSTRFKRFLKLNEGDHHLVIFVGKQAEHLTEYFHNTRGIGGYERHLIILSRQFCKEHSLKKKCDFKICCIRRLFSEVQQFEIYSSHNVQYFEVSHVMLYIEGKIDSPKDEERLRSVNQLNNSRTKITHKALNCKEEEVLVDGGNSTSECRCISLFTATLDQNEMPSELNYIDDEITNGGFSVMNTIIPNEDHIMTSPGPADDNIFGDERDKPHYEYSTEDDNPAPVSNETLDQPDSDKNRGNQDWIEEQLIPHSSELVDSKEVNTKEVDTKEVDTKEVDQTARSKSIDESVKLTLDQKKEDIPIKTWCQTSEV</sequence>
<keyword evidence="5" id="KW-1185">Reference proteome</keyword>
<gene>
    <name evidence="4" type="ORF">LSH36_269g08046</name>
</gene>
<dbReference type="EMBL" id="JAODUP010000269">
    <property type="protein sequence ID" value="KAK2154422.1"/>
    <property type="molecule type" value="Genomic_DNA"/>
</dbReference>
<dbReference type="PANTHER" id="PTHR15720">
    <property type="entry name" value="GREB1-RELATED"/>
    <property type="match status" value="1"/>
</dbReference>
<feature type="region of interest" description="Disordered" evidence="1">
    <location>
        <begin position="1005"/>
        <end position="1040"/>
    </location>
</feature>
<organism evidence="4 5">
    <name type="scientific">Paralvinella palmiformis</name>
    <dbReference type="NCBI Taxonomy" id="53620"/>
    <lineage>
        <taxon>Eukaryota</taxon>
        <taxon>Metazoa</taxon>
        <taxon>Spiralia</taxon>
        <taxon>Lophotrochozoa</taxon>
        <taxon>Annelida</taxon>
        <taxon>Polychaeta</taxon>
        <taxon>Sedentaria</taxon>
        <taxon>Canalipalpata</taxon>
        <taxon>Terebellida</taxon>
        <taxon>Terebelliformia</taxon>
        <taxon>Alvinellidae</taxon>
        <taxon>Paralvinella</taxon>
    </lineage>
</organism>
<evidence type="ECO:0000259" key="3">
    <source>
        <dbReference type="Pfam" id="PF20692"/>
    </source>
</evidence>
<dbReference type="PANTHER" id="PTHR15720:SF14">
    <property type="entry name" value="GREB1-LIKE PROTEIN"/>
    <property type="match status" value="1"/>
</dbReference>
<feature type="compositionally biased region" description="Acidic residues" evidence="1">
    <location>
        <begin position="1084"/>
        <end position="1107"/>
    </location>
</feature>
<feature type="domain" description="GREB1-like circularly permuted SF2 helicase" evidence="3">
    <location>
        <begin position="96"/>
        <end position="958"/>
    </location>
</feature>
<protein>
    <submittedName>
        <fullName evidence="4">Uncharacterized protein</fullName>
    </submittedName>
</protein>
<feature type="domain" description="TET-Associated Glycosyltransferase" evidence="2">
    <location>
        <begin position="1262"/>
        <end position="1378"/>
    </location>
</feature>
<feature type="compositionally biased region" description="Basic and acidic residues" evidence="1">
    <location>
        <begin position="1781"/>
        <end position="1791"/>
    </location>
</feature>
<evidence type="ECO:0000313" key="4">
    <source>
        <dbReference type="EMBL" id="KAK2154422.1"/>
    </source>
</evidence>
<comment type="caution">
    <text evidence="4">The sequence shown here is derived from an EMBL/GenBank/DDBJ whole genome shotgun (WGS) entry which is preliminary data.</text>
</comment>